<evidence type="ECO:0000313" key="2">
    <source>
        <dbReference type="Proteomes" id="UP000030401"/>
    </source>
</evidence>
<proteinExistence type="predicted"/>
<organism evidence="1 2">
    <name type="scientific">Pontibacillus litoralis JSM 072002</name>
    <dbReference type="NCBI Taxonomy" id="1385512"/>
    <lineage>
        <taxon>Bacteria</taxon>
        <taxon>Bacillati</taxon>
        <taxon>Bacillota</taxon>
        <taxon>Bacilli</taxon>
        <taxon>Bacillales</taxon>
        <taxon>Bacillaceae</taxon>
        <taxon>Pontibacillus</taxon>
    </lineage>
</organism>
<dbReference type="EMBL" id="AVPG01000002">
    <property type="protein sequence ID" value="KGX88441.1"/>
    <property type="molecule type" value="Genomic_DNA"/>
</dbReference>
<dbReference type="AlphaFoldDB" id="A0A0A5G5P6"/>
<dbReference type="PANTHER" id="PTHR39185">
    <property type="entry name" value="SWARMING MOTILITY PROTEIN SWRD"/>
    <property type="match status" value="1"/>
</dbReference>
<dbReference type="PANTHER" id="PTHR39185:SF1">
    <property type="entry name" value="SWARMING MOTILITY PROTEIN SWRD"/>
    <property type="match status" value="1"/>
</dbReference>
<dbReference type="Proteomes" id="UP000030401">
    <property type="component" value="Unassembled WGS sequence"/>
</dbReference>
<dbReference type="eggNOG" id="COG1582">
    <property type="taxonomic scope" value="Bacteria"/>
</dbReference>
<name>A0A0A5G5P6_9BACI</name>
<keyword evidence="2" id="KW-1185">Reference proteome</keyword>
<protein>
    <recommendedName>
        <fullName evidence="3">Flagellar protein FlbD</fullName>
    </recommendedName>
</protein>
<reference evidence="1 2" key="1">
    <citation type="submission" date="2013-08" db="EMBL/GenBank/DDBJ databases">
        <authorList>
            <person name="Huang J."/>
            <person name="Wang G."/>
        </authorList>
    </citation>
    <scope>NUCLEOTIDE SEQUENCE [LARGE SCALE GENOMIC DNA]</scope>
    <source>
        <strain evidence="1 2">JSM 072002</strain>
    </source>
</reference>
<accession>A0A0A5G5P6</accession>
<gene>
    <name evidence="1" type="ORF">N784_07180</name>
</gene>
<dbReference type="Pfam" id="PF06289">
    <property type="entry name" value="FlbD"/>
    <property type="match status" value="1"/>
</dbReference>
<evidence type="ECO:0000313" key="1">
    <source>
        <dbReference type="EMBL" id="KGX88441.1"/>
    </source>
</evidence>
<dbReference type="STRING" id="1385512.N784_07180"/>
<comment type="caution">
    <text evidence="1">The sequence shown here is derived from an EMBL/GenBank/DDBJ whole genome shotgun (WGS) entry which is preliminary data.</text>
</comment>
<sequence length="62" mass="6973">MNGFYIEQVQSLPDTTITLLSGKKLLVQENEEDVVNAVQHFYRRVGLVAMTQLSTRGEGEAF</sequence>
<dbReference type="InterPro" id="IPR009384">
    <property type="entry name" value="SwrD-like"/>
</dbReference>
<evidence type="ECO:0008006" key="3">
    <source>
        <dbReference type="Google" id="ProtNLM"/>
    </source>
</evidence>